<keyword evidence="2" id="KW-1185">Reference proteome</keyword>
<reference evidence="1 2" key="1">
    <citation type="submission" date="2014-10" db="EMBL/GenBank/DDBJ databases">
        <title>Draft genome sequence of Actinoplanes utahensis NRRL 12052.</title>
        <authorList>
            <person name="Velasco-Bucheli B."/>
            <person name="del Cerro C."/>
            <person name="Hormigo D."/>
            <person name="Garcia J.L."/>
            <person name="Acebal C."/>
            <person name="Arroyo M."/>
            <person name="de la Mata I."/>
        </authorList>
    </citation>
    <scope>NUCLEOTIDE SEQUENCE [LARGE SCALE GENOMIC DNA]</scope>
    <source>
        <strain evidence="1 2">NRRL 12052</strain>
    </source>
</reference>
<accession>A0A0A6UGR5</accession>
<dbReference type="EMBL" id="JRTT01000130">
    <property type="protein sequence ID" value="KHD73509.1"/>
    <property type="molecule type" value="Genomic_DNA"/>
</dbReference>
<evidence type="ECO:0008006" key="3">
    <source>
        <dbReference type="Google" id="ProtNLM"/>
    </source>
</evidence>
<comment type="caution">
    <text evidence="1">The sequence shown here is derived from an EMBL/GenBank/DDBJ whole genome shotgun (WGS) entry which is preliminary data.</text>
</comment>
<gene>
    <name evidence="1" type="ORF">MB27_33670</name>
</gene>
<dbReference type="AlphaFoldDB" id="A0A0A6UGR5"/>
<dbReference type="Proteomes" id="UP000054537">
    <property type="component" value="Unassembled WGS sequence"/>
</dbReference>
<dbReference type="SUPFAM" id="SSF50969">
    <property type="entry name" value="YVTN repeat-like/Quinoprotein amine dehydrogenase"/>
    <property type="match status" value="1"/>
</dbReference>
<dbReference type="InterPro" id="IPR011044">
    <property type="entry name" value="Quino_amine_DH_bsu"/>
</dbReference>
<dbReference type="eggNOG" id="ENOG5033TB7">
    <property type="taxonomic scope" value="Bacteria"/>
</dbReference>
<evidence type="ECO:0000313" key="2">
    <source>
        <dbReference type="Proteomes" id="UP000054537"/>
    </source>
</evidence>
<organism evidence="1 2">
    <name type="scientific">Actinoplanes utahensis</name>
    <dbReference type="NCBI Taxonomy" id="1869"/>
    <lineage>
        <taxon>Bacteria</taxon>
        <taxon>Bacillati</taxon>
        <taxon>Actinomycetota</taxon>
        <taxon>Actinomycetes</taxon>
        <taxon>Micromonosporales</taxon>
        <taxon>Micromonosporaceae</taxon>
        <taxon>Actinoplanes</taxon>
    </lineage>
</organism>
<dbReference type="OrthoDB" id="4454357at2"/>
<dbReference type="RefSeq" id="WP_043531587.1">
    <property type="nucleotide sequence ID" value="NZ_BAABKU010000032.1"/>
</dbReference>
<sequence>MPAARLIRTVPTPLGDPALPHTLPVQHGDTEVTVGDRRFPAPWPRRFGTVAVSPTADLVVFAGTHALHAVDRFGAVRWEHRHGCWTDTECEAAHTSYTEYADDPDHAVLSSGSAAFSADGRLLWAHVRTFDYEDMEEWLVLDAADGTVLARASTDSVASGSDHVPHPDPAYMGLSIAEGEDRSPVLWGHWDGAALTVQRFPEEILLGVNPAGNHFLTTDLSMTSLSLHRMTDGAVTLRIDAGEDVRWDFQGAFAWDDAAVVGTDEERHWLADLRTGAVDGPIGYPFPVSGTARPAGPGRWYTVSPGRDRLHVWELPNQTCRPD</sequence>
<evidence type="ECO:0000313" key="1">
    <source>
        <dbReference type="EMBL" id="KHD73509.1"/>
    </source>
</evidence>
<name>A0A0A6UGR5_ACTUT</name>
<protein>
    <recommendedName>
        <fullName evidence="3">WD40 repeat domain-containing protein</fullName>
    </recommendedName>
</protein>
<proteinExistence type="predicted"/>